<evidence type="ECO:0000313" key="2">
    <source>
        <dbReference type="Proteomes" id="UP001597318"/>
    </source>
</evidence>
<keyword evidence="2" id="KW-1185">Reference proteome</keyword>
<sequence>MKIKVIAKKADHLRTTVFYLNQDEPKAHQLYMAILKNEKIEILTIYNSETDQYEEVTSIFPLTFLSLLSQQIFVQLNKGFPHDSYKEFIG</sequence>
<protein>
    <submittedName>
        <fullName evidence="1">Uncharacterized protein</fullName>
    </submittedName>
</protein>
<proteinExistence type="predicted"/>
<comment type="caution">
    <text evidence="1">The sequence shown here is derived from an EMBL/GenBank/DDBJ whole genome shotgun (WGS) entry which is preliminary data.</text>
</comment>
<organism evidence="1 2">
    <name type="scientific">Metabacillus endolithicus</name>
    <dbReference type="NCBI Taxonomy" id="1535204"/>
    <lineage>
        <taxon>Bacteria</taxon>
        <taxon>Bacillati</taxon>
        <taxon>Bacillota</taxon>
        <taxon>Bacilli</taxon>
        <taxon>Bacillales</taxon>
        <taxon>Bacillaceae</taxon>
        <taxon>Metabacillus</taxon>
    </lineage>
</organism>
<name>A0ABW5BT23_9BACI</name>
<dbReference type="Proteomes" id="UP001597318">
    <property type="component" value="Unassembled WGS sequence"/>
</dbReference>
<reference evidence="2" key="1">
    <citation type="journal article" date="2019" name="Int. J. Syst. Evol. Microbiol.">
        <title>The Global Catalogue of Microorganisms (GCM) 10K type strain sequencing project: providing services to taxonomists for standard genome sequencing and annotation.</title>
        <authorList>
            <consortium name="The Broad Institute Genomics Platform"/>
            <consortium name="The Broad Institute Genome Sequencing Center for Infectious Disease"/>
            <person name="Wu L."/>
            <person name="Ma J."/>
        </authorList>
    </citation>
    <scope>NUCLEOTIDE SEQUENCE [LARGE SCALE GENOMIC DNA]</scope>
    <source>
        <strain evidence="2">CGMCC 1.15474</strain>
    </source>
</reference>
<accession>A0ABW5BT23</accession>
<dbReference type="RefSeq" id="WP_247341229.1">
    <property type="nucleotide sequence ID" value="NZ_CP095550.1"/>
</dbReference>
<dbReference type="EMBL" id="JBHUIK010000001">
    <property type="protein sequence ID" value="MFD2213227.1"/>
    <property type="molecule type" value="Genomic_DNA"/>
</dbReference>
<gene>
    <name evidence="1" type="ORF">ACFSKK_05790</name>
</gene>
<evidence type="ECO:0000313" key="1">
    <source>
        <dbReference type="EMBL" id="MFD2213227.1"/>
    </source>
</evidence>